<dbReference type="PANTHER" id="PTHR19372">
    <property type="entry name" value="SULFITE REDUCTASE"/>
    <property type="match status" value="1"/>
</dbReference>
<dbReference type="InterPro" id="IPR008335">
    <property type="entry name" value="Mopterin_OxRdtase_euk"/>
</dbReference>
<evidence type="ECO:0000259" key="5">
    <source>
        <dbReference type="Pfam" id="PF00174"/>
    </source>
</evidence>
<comment type="cofactor">
    <cofactor evidence="1">
        <name>Mo-molybdopterin</name>
        <dbReference type="ChEBI" id="CHEBI:71302"/>
    </cofactor>
</comment>
<reference evidence="8" key="1">
    <citation type="journal article" date="2019" name="Int. J. Syst. Evol. Microbiol.">
        <title>The Global Catalogue of Microorganisms (GCM) 10K type strain sequencing project: providing services to taxonomists for standard genome sequencing and annotation.</title>
        <authorList>
            <consortium name="The Broad Institute Genomics Platform"/>
            <consortium name="The Broad Institute Genome Sequencing Center for Infectious Disease"/>
            <person name="Wu L."/>
            <person name="Ma J."/>
        </authorList>
    </citation>
    <scope>NUCLEOTIDE SEQUENCE [LARGE SCALE GENOMIC DNA]</scope>
    <source>
        <strain evidence="8">CCM 8391</strain>
    </source>
</reference>
<dbReference type="InterPro" id="IPR005066">
    <property type="entry name" value="MoCF_OxRdtse_dimer"/>
</dbReference>
<dbReference type="Pfam" id="PF00174">
    <property type="entry name" value="Oxidored_molyb"/>
    <property type="match status" value="1"/>
</dbReference>
<keyword evidence="2" id="KW-0500">Molybdenum</keyword>
<dbReference type="Proteomes" id="UP001596302">
    <property type="component" value="Unassembled WGS sequence"/>
</dbReference>
<comment type="caution">
    <text evidence="7">The sequence shown here is derived from an EMBL/GenBank/DDBJ whole genome shotgun (WGS) entry which is preliminary data.</text>
</comment>
<dbReference type="PANTHER" id="PTHR19372:SF7">
    <property type="entry name" value="SULFITE OXIDASE, MITOCHONDRIAL"/>
    <property type="match status" value="1"/>
</dbReference>
<name>A0ABW1J8F5_9PSEU</name>
<dbReference type="PRINTS" id="PR00407">
    <property type="entry name" value="EUMOPTERIN"/>
</dbReference>
<evidence type="ECO:0000256" key="1">
    <source>
        <dbReference type="ARBA" id="ARBA00001924"/>
    </source>
</evidence>
<dbReference type="InterPro" id="IPR014756">
    <property type="entry name" value="Ig_E-set"/>
</dbReference>
<accession>A0ABW1J8F5</accession>
<evidence type="ECO:0000256" key="4">
    <source>
        <dbReference type="ARBA" id="ARBA00023002"/>
    </source>
</evidence>
<evidence type="ECO:0000256" key="3">
    <source>
        <dbReference type="ARBA" id="ARBA00022723"/>
    </source>
</evidence>
<organism evidence="7 8">
    <name type="scientific">Pseudonocardia hispaniensis</name>
    <dbReference type="NCBI Taxonomy" id="904933"/>
    <lineage>
        <taxon>Bacteria</taxon>
        <taxon>Bacillati</taxon>
        <taxon>Actinomycetota</taxon>
        <taxon>Actinomycetes</taxon>
        <taxon>Pseudonocardiales</taxon>
        <taxon>Pseudonocardiaceae</taxon>
        <taxon>Pseudonocardia</taxon>
    </lineage>
</organism>
<sequence>MTTAESTPKGTVSMANLTREEVGLATRNHGILLEALRYPVTPIGMHYLLTHYDVPALDPAAWTLEVGGLVTGPARLTLEDIMSRPRVTQRVTMECAGNGRIAMSPRPLSQPWGVEAVGTGEWTGTPLRGLLEEVGLSDDAVEVVFTGADSGTENGVEQRYERSLSVANALREEVMLVYELNGQPLPPQHGFPLRLVVPGWYGMGNVKWLSRITVVDEPFQGYQQSHAYRIRRHADEPGIPVSRIRPRALMIPPGIPDFYTRERTVAAGPTTLQGRAWSGFAPVERVEVSTDNGMTWADAVLEAQRDPYAWVGWSYGWQAQAGRHQLCCRATDADGNRQPLHPEWNLGGFECNAVQRVVVTVPER</sequence>
<dbReference type="InterPro" id="IPR036374">
    <property type="entry name" value="OxRdtase_Mopterin-bd_sf"/>
</dbReference>
<keyword evidence="3" id="KW-0479">Metal-binding</keyword>
<dbReference type="CDD" id="cd02110">
    <property type="entry name" value="SO_family_Moco_dimer"/>
    <property type="match status" value="1"/>
</dbReference>
<dbReference type="SUPFAM" id="SSF81296">
    <property type="entry name" value="E set domains"/>
    <property type="match status" value="1"/>
</dbReference>
<evidence type="ECO:0000313" key="8">
    <source>
        <dbReference type="Proteomes" id="UP001596302"/>
    </source>
</evidence>
<keyword evidence="8" id="KW-1185">Reference proteome</keyword>
<protein>
    <submittedName>
        <fullName evidence="7">Sulfite oxidase</fullName>
    </submittedName>
</protein>
<proteinExistence type="predicted"/>
<dbReference type="Pfam" id="PF03404">
    <property type="entry name" value="Mo-co_dimer"/>
    <property type="match status" value="1"/>
</dbReference>
<dbReference type="EMBL" id="JBHSQW010000044">
    <property type="protein sequence ID" value="MFC5997051.1"/>
    <property type="molecule type" value="Genomic_DNA"/>
</dbReference>
<dbReference type="SUPFAM" id="SSF56524">
    <property type="entry name" value="Oxidoreductase molybdopterin-binding domain"/>
    <property type="match status" value="1"/>
</dbReference>
<dbReference type="InterPro" id="IPR000572">
    <property type="entry name" value="OxRdtase_Mopterin-bd_dom"/>
</dbReference>
<feature type="domain" description="Moybdenum cofactor oxidoreductase dimerisation" evidence="6">
    <location>
        <begin position="267"/>
        <end position="360"/>
    </location>
</feature>
<feature type="domain" description="Oxidoreductase molybdopterin-binding" evidence="5">
    <location>
        <begin position="51"/>
        <end position="222"/>
    </location>
</feature>
<keyword evidence="4" id="KW-0560">Oxidoreductase</keyword>
<gene>
    <name evidence="7" type="ORF">ACFQE5_22830</name>
</gene>
<dbReference type="Gene3D" id="3.90.420.10">
    <property type="entry name" value="Oxidoreductase, molybdopterin-binding domain"/>
    <property type="match status" value="1"/>
</dbReference>
<evidence type="ECO:0000259" key="6">
    <source>
        <dbReference type="Pfam" id="PF03404"/>
    </source>
</evidence>
<dbReference type="Gene3D" id="2.60.40.650">
    <property type="match status" value="1"/>
</dbReference>
<dbReference type="RefSeq" id="WP_379587959.1">
    <property type="nucleotide sequence ID" value="NZ_JBHSQW010000044.1"/>
</dbReference>
<evidence type="ECO:0000313" key="7">
    <source>
        <dbReference type="EMBL" id="MFC5997051.1"/>
    </source>
</evidence>
<evidence type="ECO:0000256" key="2">
    <source>
        <dbReference type="ARBA" id="ARBA00022505"/>
    </source>
</evidence>